<evidence type="ECO:0000256" key="1">
    <source>
        <dbReference type="SAM" id="MobiDB-lite"/>
    </source>
</evidence>
<reference evidence="2 3" key="1">
    <citation type="journal article" date="2006" name="Proc. Natl. Acad. Sci. U.S.A.">
        <title>Evolution of sensory complexity recorded in a myxobacterial genome.</title>
        <authorList>
            <person name="Goldman B.S."/>
            <person name="Nierman W.C."/>
            <person name="Kaiser D."/>
            <person name="Slater S.C."/>
            <person name="Durkin A.S."/>
            <person name="Eisen J.A."/>
            <person name="Ronning C.M."/>
            <person name="Barbazuk W.B."/>
            <person name="Blanchard M."/>
            <person name="Field C."/>
            <person name="Halling C."/>
            <person name="Hinkle G."/>
            <person name="Iartchuk O."/>
            <person name="Kim H.S."/>
            <person name="Mackenzie C."/>
            <person name="Madupu R."/>
            <person name="Miller N."/>
            <person name="Shvartsbeyn A."/>
            <person name="Sullivan S.A."/>
            <person name="Vaudin M."/>
            <person name="Wiegand R."/>
            <person name="Kaplan H.B."/>
        </authorList>
    </citation>
    <scope>NUCLEOTIDE SEQUENCE [LARGE SCALE GENOMIC DNA]</scope>
    <source>
        <strain evidence="3">DK1622</strain>
    </source>
</reference>
<evidence type="ECO:0000313" key="2">
    <source>
        <dbReference type="EMBL" id="ABF87235.1"/>
    </source>
</evidence>
<keyword evidence="3" id="KW-1185">Reference proteome</keyword>
<dbReference type="Proteomes" id="UP000002402">
    <property type="component" value="Chromosome"/>
</dbReference>
<evidence type="ECO:0000313" key="3">
    <source>
        <dbReference type="Proteomes" id="UP000002402"/>
    </source>
</evidence>
<protein>
    <submittedName>
        <fullName evidence="2">Uncharacterized protein</fullName>
    </submittedName>
</protein>
<feature type="compositionally biased region" description="Basic and acidic residues" evidence="1">
    <location>
        <begin position="243"/>
        <end position="252"/>
    </location>
</feature>
<organism evidence="2 3">
    <name type="scientific">Myxococcus xanthus (strain DK1622)</name>
    <dbReference type="NCBI Taxonomy" id="246197"/>
    <lineage>
        <taxon>Bacteria</taxon>
        <taxon>Pseudomonadati</taxon>
        <taxon>Myxococcota</taxon>
        <taxon>Myxococcia</taxon>
        <taxon>Myxococcales</taxon>
        <taxon>Cystobacterineae</taxon>
        <taxon>Myxococcaceae</taxon>
        <taxon>Myxococcus</taxon>
    </lineage>
</organism>
<sequence>MAHEHRQPRQPLPGLLAARLEAGRVQVGELRRGPSMQPRHPLLQRRQPHAQRPQERRRPSQQRGGLIERPRTLLRSAPRQDGAGRDDCVQRRPIQHHRRRILVQPAPVQPRQHGLQRGGHLGTRAQQGPVSPRRAGRGFAQERAQRLQRLGFEQLGFLDVPPALQPLQQRAEGHQHLHVHPRLERAMGGHAIANLEAVRPERGHRPAVPLTRLGQPGIPRRGDARLRQHLPHTQAQCRQHQATHREWDEEGHASQLCQLRPRPARRMRAPLPRLPGERATGWRGAHPARA</sequence>
<dbReference type="AlphaFoldDB" id="Q1CX19"/>
<dbReference type="KEGG" id="mxa:MXAN_6940"/>
<proteinExistence type="predicted"/>
<gene>
    <name evidence="2" type="ordered locus">MXAN_6940</name>
</gene>
<accession>Q1CX19</accession>
<name>Q1CX19_MYXXD</name>
<dbReference type="EMBL" id="CP000113">
    <property type="protein sequence ID" value="ABF87235.1"/>
    <property type="molecule type" value="Genomic_DNA"/>
</dbReference>
<dbReference type="EnsemblBacteria" id="ABF87235">
    <property type="protein sequence ID" value="ABF87235"/>
    <property type="gene ID" value="MXAN_6940"/>
</dbReference>
<dbReference type="HOGENOM" id="CLU_959179_0_0_7"/>
<feature type="region of interest" description="Disordered" evidence="1">
    <location>
        <begin position="26"/>
        <end position="134"/>
    </location>
</feature>
<feature type="region of interest" description="Disordered" evidence="1">
    <location>
        <begin position="232"/>
        <end position="290"/>
    </location>
</feature>